<name>A0A7C5E273_9BACT</name>
<proteinExistence type="inferred from homology"/>
<dbReference type="SUPFAM" id="SSF52540">
    <property type="entry name" value="P-loop containing nucleoside triphosphate hydrolases"/>
    <property type="match status" value="1"/>
</dbReference>
<evidence type="ECO:0000256" key="2">
    <source>
        <dbReference type="ARBA" id="ARBA00022448"/>
    </source>
</evidence>
<dbReference type="PANTHER" id="PTHR43117:SF4">
    <property type="entry name" value="OSMOPROTECTANT IMPORT ATP-BINDING PROTEIN OSMV"/>
    <property type="match status" value="1"/>
</dbReference>
<dbReference type="GO" id="GO:0005524">
    <property type="term" value="F:ATP binding"/>
    <property type="evidence" value="ECO:0007669"/>
    <property type="project" value="UniProtKB-KW"/>
</dbReference>
<dbReference type="InterPro" id="IPR027417">
    <property type="entry name" value="P-loop_NTPase"/>
</dbReference>
<evidence type="ECO:0000256" key="1">
    <source>
        <dbReference type="ARBA" id="ARBA00005417"/>
    </source>
</evidence>
<reference evidence="4" key="1">
    <citation type="journal article" date="2020" name="mSystems">
        <title>Genome- and Community-Level Interaction Insights into Carbon Utilization and Element Cycling Functions of Hydrothermarchaeota in Hydrothermal Sediment.</title>
        <authorList>
            <person name="Zhou Z."/>
            <person name="Liu Y."/>
            <person name="Xu W."/>
            <person name="Pan J."/>
            <person name="Luo Z.H."/>
            <person name="Li M."/>
        </authorList>
    </citation>
    <scope>NUCLEOTIDE SEQUENCE [LARGE SCALE GENOMIC DNA]</scope>
    <source>
        <strain evidence="4">HyVt-80</strain>
    </source>
</reference>
<dbReference type="Proteomes" id="UP000886129">
    <property type="component" value="Unassembled WGS sequence"/>
</dbReference>
<evidence type="ECO:0000313" key="4">
    <source>
        <dbReference type="EMBL" id="HHF08462.1"/>
    </source>
</evidence>
<dbReference type="AlphaFoldDB" id="A0A7C5E273"/>
<accession>A0A7C5E273</accession>
<sequence length="242" mass="27848">MNRADQTAQEHSAVEFLDFSLTLENIEVLRNIDFKVTAGNFTVVYGCRGAGKSALLRSLLGLNKEIYENVSYKGSIKINNKDISSYEKKILRKIVTYIEPTFLEALDYLTFNEYMNLIADEESISIDNFSTELDRLGILKLLRKEMKTPLRDFYTMEKIMILIFSAVVRKSSVVVLDCILDHVDDEALERISQELFTMKEDRVVILSTRHKSRFLSMANLFIHLKNGRIEYSGNPRDLVIKG</sequence>
<comment type="caution">
    <text evidence="4">The sequence shown here is derived from an EMBL/GenBank/DDBJ whole genome shotgun (WGS) entry which is preliminary data.</text>
</comment>
<comment type="similarity">
    <text evidence="1">Belongs to the ABC transporter superfamily.</text>
</comment>
<dbReference type="PROSITE" id="PS50893">
    <property type="entry name" value="ABC_TRANSPORTER_2"/>
    <property type="match status" value="1"/>
</dbReference>
<gene>
    <name evidence="4" type="ORF">ENL26_01655</name>
</gene>
<keyword evidence="2" id="KW-0813">Transport</keyword>
<dbReference type="GO" id="GO:0016887">
    <property type="term" value="F:ATP hydrolysis activity"/>
    <property type="evidence" value="ECO:0007669"/>
    <property type="project" value="InterPro"/>
</dbReference>
<dbReference type="Pfam" id="PF00005">
    <property type="entry name" value="ABC_tran"/>
    <property type="match status" value="1"/>
</dbReference>
<keyword evidence="4" id="KW-0067">ATP-binding</keyword>
<dbReference type="PANTHER" id="PTHR43117">
    <property type="entry name" value="OSMOPROTECTANT IMPORT ATP-BINDING PROTEIN OSMV"/>
    <property type="match status" value="1"/>
</dbReference>
<feature type="domain" description="ABC transporter" evidence="3">
    <location>
        <begin position="14"/>
        <end position="240"/>
    </location>
</feature>
<keyword evidence="4" id="KW-0547">Nucleotide-binding</keyword>
<protein>
    <submittedName>
        <fullName evidence="4">ATP-binding cassette domain-containing protein</fullName>
    </submittedName>
</protein>
<dbReference type="EMBL" id="DRTH01000096">
    <property type="protein sequence ID" value="HHF08462.1"/>
    <property type="molecule type" value="Genomic_DNA"/>
</dbReference>
<organism evidence="4">
    <name type="scientific">Kosmotoga arenicorallina</name>
    <dbReference type="NCBI Taxonomy" id="688066"/>
    <lineage>
        <taxon>Bacteria</taxon>
        <taxon>Thermotogati</taxon>
        <taxon>Thermotogota</taxon>
        <taxon>Thermotogae</taxon>
        <taxon>Kosmotogales</taxon>
        <taxon>Kosmotogaceae</taxon>
        <taxon>Kosmotoga</taxon>
    </lineage>
</organism>
<evidence type="ECO:0000259" key="3">
    <source>
        <dbReference type="PROSITE" id="PS50893"/>
    </source>
</evidence>
<dbReference type="InterPro" id="IPR003439">
    <property type="entry name" value="ABC_transporter-like_ATP-bd"/>
</dbReference>
<dbReference type="Gene3D" id="3.40.50.300">
    <property type="entry name" value="P-loop containing nucleotide triphosphate hydrolases"/>
    <property type="match status" value="1"/>
</dbReference>